<evidence type="ECO:0000313" key="2">
    <source>
        <dbReference type="Proteomes" id="UP000042527"/>
    </source>
</evidence>
<name>A0A0B7GSJ8_TREPH</name>
<dbReference type="Proteomes" id="UP000042527">
    <property type="component" value="Unassembled WGS sequence"/>
</dbReference>
<proteinExistence type="predicted"/>
<sequence>MPTSLKASILQNSVDAFKHRSEFCELPVDIPVSIMGANYRTVR</sequence>
<accession>A0A0B7GSJ8</accession>
<protein>
    <submittedName>
        <fullName evidence="1">Uncharacterized protein</fullName>
    </submittedName>
</protein>
<keyword evidence="2" id="KW-1185">Reference proteome</keyword>
<organism evidence="1 2">
    <name type="scientific">Treponema phagedenis</name>
    <dbReference type="NCBI Taxonomy" id="162"/>
    <lineage>
        <taxon>Bacteria</taxon>
        <taxon>Pseudomonadati</taxon>
        <taxon>Spirochaetota</taxon>
        <taxon>Spirochaetia</taxon>
        <taxon>Spirochaetales</taxon>
        <taxon>Treponemataceae</taxon>
        <taxon>Treponema</taxon>
    </lineage>
</organism>
<gene>
    <name evidence="1" type="ORF">TPHV1_190055</name>
</gene>
<dbReference type="AlphaFoldDB" id="A0A0B7GSJ8"/>
<evidence type="ECO:0000313" key="1">
    <source>
        <dbReference type="EMBL" id="CEM61448.1"/>
    </source>
</evidence>
<reference evidence="2" key="1">
    <citation type="submission" date="2015-01" db="EMBL/GenBank/DDBJ databases">
        <authorList>
            <person name="Manzoor Shahid"/>
            <person name="Zubair Saima"/>
        </authorList>
    </citation>
    <scope>NUCLEOTIDE SEQUENCE [LARGE SCALE GENOMIC DNA]</scope>
    <source>
        <strain evidence="2">V1</strain>
    </source>
</reference>
<dbReference type="EMBL" id="CDNC01000011">
    <property type="protein sequence ID" value="CEM61448.1"/>
    <property type="molecule type" value="Genomic_DNA"/>
</dbReference>